<keyword evidence="2" id="KW-1185">Reference proteome</keyword>
<proteinExistence type="predicted"/>
<gene>
    <name evidence="1" type="ORF">PHAECO_LOCUS9003</name>
</gene>
<protein>
    <submittedName>
        <fullName evidence="1">Uncharacterized protein</fullName>
    </submittedName>
</protein>
<reference evidence="1" key="1">
    <citation type="submission" date="2022-01" db="EMBL/GenBank/DDBJ databases">
        <authorList>
            <person name="King R."/>
        </authorList>
    </citation>
    <scope>NUCLEOTIDE SEQUENCE</scope>
</reference>
<dbReference type="AlphaFoldDB" id="A0A9N9X1U4"/>
<accession>A0A9N9X1U4</accession>
<reference evidence="1" key="2">
    <citation type="submission" date="2022-10" db="EMBL/GenBank/DDBJ databases">
        <authorList>
            <consortium name="ENA_rothamsted_submissions"/>
            <consortium name="culmorum"/>
            <person name="King R."/>
        </authorList>
    </citation>
    <scope>NUCLEOTIDE SEQUENCE</scope>
</reference>
<evidence type="ECO:0000313" key="2">
    <source>
        <dbReference type="Proteomes" id="UP001153737"/>
    </source>
</evidence>
<dbReference type="OrthoDB" id="10262320at2759"/>
<name>A0A9N9X1U4_PHACE</name>
<organism evidence="1 2">
    <name type="scientific">Phaedon cochleariae</name>
    <name type="common">Mustard beetle</name>
    <dbReference type="NCBI Taxonomy" id="80249"/>
    <lineage>
        <taxon>Eukaryota</taxon>
        <taxon>Metazoa</taxon>
        <taxon>Ecdysozoa</taxon>
        <taxon>Arthropoda</taxon>
        <taxon>Hexapoda</taxon>
        <taxon>Insecta</taxon>
        <taxon>Pterygota</taxon>
        <taxon>Neoptera</taxon>
        <taxon>Endopterygota</taxon>
        <taxon>Coleoptera</taxon>
        <taxon>Polyphaga</taxon>
        <taxon>Cucujiformia</taxon>
        <taxon>Chrysomeloidea</taxon>
        <taxon>Chrysomelidae</taxon>
        <taxon>Chrysomelinae</taxon>
        <taxon>Chrysomelini</taxon>
        <taxon>Phaedon</taxon>
    </lineage>
</organism>
<dbReference type="EMBL" id="OU896711">
    <property type="protein sequence ID" value="CAG9822196.1"/>
    <property type="molecule type" value="Genomic_DNA"/>
</dbReference>
<sequence>MKPQDSPASQLMAFILAENDAEKKANTQSSKIDKQDPVDAFLCGIEVTLKSFDPVLLNEAKGKIFGIVQELGLKQLNINARNKRTFFTPIPAYKPSSENSTTSTITTARDYVTHFDGY</sequence>
<dbReference type="Proteomes" id="UP001153737">
    <property type="component" value="Chromosome 5"/>
</dbReference>
<evidence type="ECO:0000313" key="1">
    <source>
        <dbReference type="EMBL" id="CAG9822196.1"/>
    </source>
</evidence>